<evidence type="ECO:0000256" key="2">
    <source>
        <dbReference type="SAM" id="MobiDB-lite"/>
    </source>
</evidence>
<proteinExistence type="predicted"/>
<evidence type="ECO:0000313" key="3">
    <source>
        <dbReference type="EMBL" id="SES04279.1"/>
    </source>
</evidence>
<accession>A0A1H9U4H8</accession>
<evidence type="ECO:0000313" key="4">
    <source>
        <dbReference type="Proteomes" id="UP000182841"/>
    </source>
</evidence>
<reference evidence="4" key="1">
    <citation type="submission" date="2016-10" db="EMBL/GenBank/DDBJ databases">
        <authorList>
            <person name="Varghese N."/>
            <person name="Submissions S."/>
        </authorList>
    </citation>
    <scope>NUCLEOTIDE SEQUENCE [LARGE SCALE GENOMIC DNA]</scope>
    <source>
        <strain evidence="4">CGMCC 4.6825</strain>
    </source>
</reference>
<feature type="region of interest" description="Disordered" evidence="2">
    <location>
        <begin position="83"/>
        <end position="121"/>
    </location>
</feature>
<keyword evidence="4" id="KW-1185">Reference proteome</keyword>
<dbReference type="Proteomes" id="UP000182841">
    <property type="component" value="Unassembled WGS sequence"/>
</dbReference>
<dbReference type="SUPFAM" id="SSF90257">
    <property type="entry name" value="Myosin rod fragments"/>
    <property type="match status" value="1"/>
</dbReference>
<dbReference type="AlphaFoldDB" id="A0A1H9U4H8"/>
<feature type="coiled-coil region" evidence="1">
    <location>
        <begin position="9"/>
        <end position="78"/>
    </location>
</feature>
<sequence>MGAHRLASRATLRAQVKRLEAEAADLACQVVKVTGEFDAAAVELSGALEDRRAADERAKHLAGQLAEAMAEVHRLRAELAESGAVTVPPAERDTSHPADIATHPIPAGDMWADPTRWRHTA</sequence>
<protein>
    <submittedName>
        <fullName evidence="3">Uncharacterized protein</fullName>
    </submittedName>
</protein>
<gene>
    <name evidence="3" type="ORF">SAMN05421870_107318</name>
</gene>
<keyword evidence="1" id="KW-0175">Coiled coil</keyword>
<evidence type="ECO:0000256" key="1">
    <source>
        <dbReference type="SAM" id="Coils"/>
    </source>
</evidence>
<name>A0A1H9U4H8_9ACTN</name>
<dbReference type="EMBL" id="FOGO01000007">
    <property type="protein sequence ID" value="SES04279.1"/>
    <property type="molecule type" value="Genomic_DNA"/>
</dbReference>
<dbReference type="RefSeq" id="WP_075001229.1">
    <property type="nucleotide sequence ID" value="NZ_FOGO01000007.1"/>
</dbReference>
<organism evidence="3 4">
    <name type="scientific">Streptomyces qinglanensis</name>
    <dbReference type="NCBI Taxonomy" id="943816"/>
    <lineage>
        <taxon>Bacteria</taxon>
        <taxon>Bacillati</taxon>
        <taxon>Actinomycetota</taxon>
        <taxon>Actinomycetes</taxon>
        <taxon>Kitasatosporales</taxon>
        <taxon>Streptomycetaceae</taxon>
        <taxon>Streptomyces</taxon>
    </lineage>
</organism>